<keyword evidence="5 7" id="KW-0472">Membrane</keyword>
<proteinExistence type="inferred from homology"/>
<dbReference type="PROSITE" id="PS50216">
    <property type="entry name" value="DHHC"/>
    <property type="match status" value="1"/>
</dbReference>
<dbReference type="InterPro" id="IPR001594">
    <property type="entry name" value="Palmitoyltrfase_DHHC"/>
</dbReference>
<gene>
    <name evidence="9" type="ORF">NEMVEDRAFT_v1g106259</name>
</gene>
<dbReference type="OMA" id="CFVVMHI"/>
<dbReference type="AlphaFoldDB" id="A7S6A3"/>
<dbReference type="InParanoid" id="A7S6A3"/>
<keyword evidence="3 7" id="KW-0812">Transmembrane</keyword>
<accession>A7S6A3</accession>
<feature type="transmembrane region" description="Helical" evidence="7">
    <location>
        <begin position="17"/>
        <end position="38"/>
    </location>
</feature>
<dbReference type="Pfam" id="PF01529">
    <property type="entry name" value="DHHC"/>
    <property type="match status" value="1"/>
</dbReference>
<dbReference type="STRING" id="45351.A7S6A3"/>
<dbReference type="PANTHER" id="PTHR12246">
    <property type="entry name" value="PALMITOYLTRANSFERASE ZDHHC16"/>
    <property type="match status" value="1"/>
</dbReference>
<keyword evidence="4 7" id="KW-1133">Transmembrane helix</keyword>
<dbReference type="InterPro" id="IPR039859">
    <property type="entry name" value="PFA4/ZDH16/20/ERF2-like"/>
</dbReference>
<feature type="transmembrane region" description="Helical" evidence="7">
    <location>
        <begin position="165"/>
        <end position="192"/>
    </location>
</feature>
<feature type="domain" description="Palmitoyltransferase DHHC" evidence="8">
    <location>
        <begin position="121"/>
        <end position="239"/>
    </location>
</feature>
<evidence type="ECO:0000256" key="2">
    <source>
        <dbReference type="ARBA" id="ARBA00022679"/>
    </source>
</evidence>
<feature type="transmembrane region" description="Helical" evidence="7">
    <location>
        <begin position="204"/>
        <end position="227"/>
    </location>
</feature>
<dbReference type="GO" id="GO:0006612">
    <property type="term" value="P:protein targeting to membrane"/>
    <property type="evidence" value="ECO:0000318"/>
    <property type="project" value="GO_Central"/>
</dbReference>
<organism evidence="9 10">
    <name type="scientific">Nematostella vectensis</name>
    <name type="common">Starlet sea anemone</name>
    <dbReference type="NCBI Taxonomy" id="45351"/>
    <lineage>
        <taxon>Eukaryota</taxon>
        <taxon>Metazoa</taxon>
        <taxon>Cnidaria</taxon>
        <taxon>Anthozoa</taxon>
        <taxon>Hexacorallia</taxon>
        <taxon>Actiniaria</taxon>
        <taxon>Edwardsiidae</taxon>
        <taxon>Nematostella</taxon>
    </lineage>
</organism>
<feature type="transmembrane region" description="Helical" evidence="7">
    <location>
        <begin position="50"/>
        <end position="68"/>
    </location>
</feature>
<dbReference type="GO" id="GO:0016020">
    <property type="term" value="C:membrane"/>
    <property type="evidence" value="ECO:0007669"/>
    <property type="project" value="UniProtKB-SubCell"/>
</dbReference>
<dbReference type="HOGENOM" id="CLU_027721_1_1_1"/>
<comment type="similarity">
    <text evidence="7">Belongs to the DHHC palmitoyltransferase family.</text>
</comment>
<dbReference type="Proteomes" id="UP000001593">
    <property type="component" value="Unassembled WGS sequence"/>
</dbReference>
<evidence type="ECO:0000259" key="8">
    <source>
        <dbReference type="Pfam" id="PF01529"/>
    </source>
</evidence>
<reference evidence="9 10" key="1">
    <citation type="journal article" date="2007" name="Science">
        <title>Sea anemone genome reveals ancestral eumetazoan gene repertoire and genomic organization.</title>
        <authorList>
            <person name="Putnam N.H."/>
            <person name="Srivastava M."/>
            <person name="Hellsten U."/>
            <person name="Dirks B."/>
            <person name="Chapman J."/>
            <person name="Salamov A."/>
            <person name="Terry A."/>
            <person name="Shapiro H."/>
            <person name="Lindquist E."/>
            <person name="Kapitonov V.V."/>
            <person name="Jurka J."/>
            <person name="Genikhovich G."/>
            <person name="Grigoriev I.V."/>
            <person name="Lucas S.M."/>
            <person name="Steele R.E."/>
            <person name="Finnerty J.R."/>
            <person name="Technau U."/>
            <person name="Martindale M.Q."/>
            <person name="Rokhsar D.S."/>
        </authorList>
    </citation>
    <scope>NUCLEOTIDE SEQUENCE [LARGE SCALE GENOMIC DNA]</scope>
    <source>
        <strain evidence="10">CH2 X CH6</strain>
    </source>
</reference>
<dbReference type="EC" id="2.3.1.225" evidence="7"/>
<keyword evidence="10" id="KW-1185">Reference proteome</keyword>
<dbReference type="OrthoDB" id="9909019at2759"/>
<evidence type="ECO:0000256" key="7">
    <source>
        <dbReference type="RuleBase" id="RU079119"/>
    </source>
</evidence>
<evidence type="ECO:0000256" key="1">
    <source>
        <dbReference type="ARBA" id="ARBA00004141"/>
    </source>
</evidence>
<evidence type="ECO:0000256" key="3">
    <source>
        <dbReference type="ARBA" id="ARBA00022692"/>
    </source>
</evidence>
<dbReference type="PhylomeDB" id="A7S6A3"/>
<name>A7S6A3_NEMVE</name>
<comment type="domain">
    <text evidence="7">The DHHC domain is required for palmitoyltransferase activity.</text>
</comment>
<dbReference type="EMBL" id="DS469586">
    <property type="protein sequence ID" value="EDO40825.1"/>
    <property type="molecule type" value="Genomic_DNA"/>
</dbReference>
<evidence type="ECO:0000313" key="10">
    <source>
        <dbReference type="Proteomes" id="UP000001593"/>
    </source>
</evidence>
<dbReference type="KEGG" id="nve:5512520"/>
<dbReference type="GO" id="GO:0005783">
    <property type="term" value="C:endoplasmic reticulum"/>
    <property type="evidence" value="ECO:0000318"/>
    <property type="project" value="GO_Central"/>
</dbReference>
<keyword evidence="6 7" id="KW-0012">Acyltransferase</keyword>
<comment type="subcellular location">
    <subcellularLocation>
        <location evidence="1">Membrane</location>
        <topology evidence="1">Multi-pass membrane protein</topology>
    </subcellularLocation>
</comment>
<dbReference type="GO" id="GO:0019706">
    <property type="term" value="F:protein-cysteine S-palmitoyltransferase activity"/>
    <property type="evidence" value="ECO:0000318"/>
    <property type="project" value="GO_Central"/>
</dbReference>
<evidence type="ECO:0000256" key="6">
    <source>
        <dbReference type="ARBA" id="ARBA00023315"/>
    </source>
</evidence>
<keyword evidence="2 7" id="KW-0808">Transferase</keyword>
<evidence type="ECO:0000256" key="5">
    <source>
        <dbReference type="ARBA" id="ARBA00023136"/>
    </source>
</evidence>
<evidence type="ECO:0000313" key="9">
    <source>
        <dbReference type="EMBL" id="EDO40825.1"/>
    </source>
</evidence>
<evidence type="ECO:0000256" key="4">
    <source>
        <dbReference type="ARBA" id="ARBA00022989"/>
    </source>
</evidence>
<sequence length="287" mass="33552">MSACTVVLACMVRGFQWIPVIFINSVIVWSYYAYVFVLCFENVQSNIEKAAYLVAFHPFFFMLIISYWRTILADQGIVPSQFALSKTDKDLVENGENVREVLTRVSKNLPTATRTLSGGVRYCDICCHIKPDRCHHCSMCRKCILKMDHHCPWVNNCVGYSNYKFFLLFLFYAILYTFYVTGTVTKYFIAFWSNSLEGEGKLHILFLFFVALMFCISLWSLFGYHIYLVSQNKTTLESFRVPHLRYGPSKDAFHLGTRLKNVEQVFGTSVIMWFLPVFTRYDDWSYR</sequence>
<dbReference type="GO" id="GO:0005794">
    <property type="term" value="C:Golgi apparatus"/>
    <property type="evidence" value="ECO:0000318"/>
    <property type="project" value="GO_Central"/>
</dbReference>
<comment type="catalytic activity">
    <reaction evidence="7">
        <text>L-cysteinyl-[protein] + hexadecanoyl-CoA = S-hexadecanoyl-L-cysteinyl-[protein] + CoA</text>
        <dbReference type="Rhea" id="RHEA:36683"/>
        <dbReference type="Rhea" id="RHEA-COMP:10131"/>
        <dbReference type="Rhea" id="RHEA-COMP:11032"/>
        <dbReference type="ChEBI" id="CHEBI:29950"/>
        <dbReference type="ChEBI" id="CHEBI:57287"/>
        <dbReference type="ChEBI" id="CHEBI:57379"/>
        <dbReference type="ChEBI" id="CHEBI:74151"/>
        <dbReference type="EC" id="2.3.1.225"/>
    </reaction>
</comment>
<dbReference type="eggNOG" id="KOG1315">
    <property type="taxonomic scope" value="Eukaryota"/>
</dbReference>
<protein>
    <recommendedName>
        <fullName evidence="7">Palmitoyltransferase</fullName>
        <ecNumber evidence="7">2.3.1.225</ecNumber>
    </recommendedName>
</protein>